<dbReference type="EMBL" id="CP000438">
    <property type="protein sequence ID" value="ABJ14742.1"/>
    <property type="molecule type" value="Genomic_DNA"/>
</dbReference>
<accession>A0A0H2ZJF8</accession>
<proteinExistence type="predicted"/>
<feature type="signal peptide" evidence="1">
    <location>
        <begin position="1"/>
        <end position="45"/>
    </location>
</feature>
<name>A0A0H2ZJF8_PSEAB</name>
<dbReference type="BioCyc" id="PAER208963:G1G74-5953-MONOMER"/>
<dbReference type="PANTHER" id="PTHR39335">
    <property type="entry name" value="BLL4220 PROTEIN"/>
    <property type="match status" value="1"/>
</dbReference>
<reference evidence="2 3" key="1">
    <citation type="journal article" date="2006" name="Genome Biol.">
        <title>Genomic analysis reveals that Pseudomonas aeruginosa virulence is combinatorial.</title>
        <authorList>
            <person name="Lee D.G."/>
            <person name="Urbach J.M."/>
            <person name="Wu G."/>
            <person name="Liberati N.T."/>
            <person name="Feinbaum R.L."/>
            <person name="Miyata S."/>
            <person name="Diggins L.T."/>
            <person name="He J."/>
            <person name="Saucier M."/>
            <person name="Deziel E."/>
            <person name="Friedman L."/>
            <person name="Li L."/>
            <person name="Grills G."/>
            <person name="Montgomery K."/>
            <person name="Kucherlapati R."/>
            <person name="Rahme L.G."/>
            <person name="Ausubel F.M."/>
        </authorList>
    </citation>
    <scope>NUCLEOTIDE SEQUENCE [LARGE SCALE GENOMIC DNA]</scope>
    <source>
        <strain evidence="2 3">UCBPP-PA14</strain>
    </source>
</reference>
<evidence type="ECO:0000313" key="2">
    <source>
        <dbReference type="EMBL" id="ABJ14742.1"/>
    </source>
</evidence>
<dbReference type="InterPro" id="IPR005297">
    <property type="entry name" value="Lipoprotein_repeat"/>
</dbReference>
<dbReference type="PANTHER" id="PTHR39335:SF1">
    <property type="entry name" value="BLL4220 PROTEIN"/>
    <property type="match status" value="1"/>
</dbReference>
<dbReference type="HOGENOM" id="CLU_053665_2_0_6"/>
<dbReference type="PIRSF" id="PIRSF029720">
    <property type="entry name" value="UCP029720"/>
    <property type="match status" value="1"/>
</dbReference>
<dbReference type="Proteomes" id="UP000000653">
    <property type="component" value="Chromosome"/>
</dbReference>
<dbReference type="GO" id="GO:0043448">
    <property type="term" value="P:alkane catabolic process"/>
    <property type="evidence" value="ECO:0007669"/>
    <property type="project" value="TreeGrafter"/>
</dbReference>
<dbReference type="AlphaFoldDB" id="A0A0H2ZJF8"/>
<gene>
    <name evidence="2" type="ordered locus">PA14_70740</name>
</gene>
<feature type="chain" id="PRO_5030007906" evidence="1">
    <location>
        <begin position="46"/>
        <end position="151"/>
    </location>
</feature>
<evidence type="ECO:0000256" key="1">
    <source>
        <dbReference type="SAM" id="SignalP"/>
    </source>
</evidence>
<evidence type="ECO:0000313" key="3">
    <source>
        <dbReference type="Proteomes" id="UP000000653"/>
    </source>
</evidence>
<dbReference type="InterPro" id="IPR014558">
    <property type="entry name" value="UCP029720"/>
</dbReference>
<organism evidence="2 3">
    <name type="scientific">Pseudomonas aeruginosa (strain UCBPP-PA14)</name>
    <dbReference type="NCBI Taxonomy" id="208963"/>
    <lineage>
        <taxon>Bacteria</taxon>
        <taxon>Pseudomonadati</taxon>
        <taxon>Pseudomonadota</taxon>
        <taxon>Gammaproteobacteria</taxon>
        <taxon>Pseudomonadales</taxon>
        <taxon>Pseudomonadaceae</taxon>
        <taxon>Pseudomonas</taxon>
    </lineage>
</organism>
<keyword evidence="1" id="KW-0732">Signal</keyword>
<protein>
    <submittedName>
        <fullName evidence="2">Putative exported protein</fullName>
    </submittedName>
</protein>
<dbReference type="Pfam" id="PF03640">
    <property type="entry name" value="Lipoprotein_15"/>
    <property type="match status" value="2"/>
</dbReference>
<dbReference type="KEGG" id="pau:PA14_70740"/>
<sequence length="151" mass="16472">MLNRFRCRPCGRRTLHLKTQERDAMNRIHLALGLALALPAFAALAQETVAPATEKDGVLVDGKGMTLYTYDKDSEGQSACSGQCAKNWPPLAAAQGAQASGDWSLVAREDGTQQWAYYGKPLYTFIQDKKPGDKNGDGKMGAWHVAQPDMD</sequence>